<dbReference type="EMBL" id="CADCXU010028228">
    <property type="protein sequence ID" value="CAB0014860.1"/>
    <property type="molecule type" value="Genomic_DNA"/>
</dbReference>
<feature type="domain" description="RING-CH-type" evidence="16">
    <location>
        <begin position="45"/>
        <end position="114"/>
    </location>
</feature>
<accession>A0A6H5HKV2</accession>
<evidence type="ECO:0000256" key="8">
    <source>
        <dbReference type="ARBA" id="ARBA00040151"/>
    </source>
</evidence>
<dbReference type="PROSITE" id="PS51292">
    <property type="entry name" value="ZF_RING_CH"/>
    <property type="match status" value="1"/>
</dbReference>
<dbReference type="Gene3D" id="3.30.40.10">
    <property type="entry name" value="Zinc/RING finger domain, C3HC4 (zinc finger)"/>
    <property type="match status" value="1"/>
</dbReference>
<dbReference type="InterPro" id="IPR013083">
    <property type="entry name" value="Znf_RING/FYVE/PHD"/>
</dbReference>
<evidence type="ECO:0000259" key="15">
    <source>
        <dbReference type="PROSITE" id="PS50089"/>
    </source>
</evidence>
<feature type="region of interest" description="Disordered" evidence="13">
    <location>
        <begin position="1"/>
        <end position="40"/>
    </location>
</feature>
<keyword evidence="18" id="KW-1185">Reference proteome</keyword>
<dbReference type="PANTHER" id="PTHR46283">
    <property type="entry name" value="E3 UBIQUITIN-PROTEIN LIGASE MARCH5"/>
    <property type="match status" value="1"/>
</dbReference>
<evidence type="ECO:0000256" key="1">
    <source>
        <dbReference type="ARBA" id="ARBA00004141"/>
    </source>
</evidence>
<evidence type="ECO:0000256" key="7">
    <source>
        <dbReference type="ARBA" id="ARBA00023136"/>
    </source>
</evidence>
<dbReference type="GO" id="GO:0008270">
    <property type="term" value="F:zinc ion binding"/>
    <property type="evidence" value="ECO:0007669"/>
    <property type="project" value="UniProtKB-KW"/>
</dbReference>
<keyword evidence="3" id="KW-0479">Metal-binding</keyword>
<dbReference type="InterPro" id="IPR011016">
    <property type="entry name" value="Znf_RING-CH"/>
</dbReference>
<dbReference type="InterPro" id="IPR001841">
    <property type="entry name" value="Znf_RING"/>
</dbReference>
<proteinExistence type="predicted"/>
<evidence type="ECO:0000313" key="17">
    <source>
        <dbReference type="EMBL" id="CAB0014860.1"/>
    </source>
</evidence>
<evidence type="ECO:0000256" key="9">
    <source>
        <dbReference type="ARBA" id="ARBA00043044"/>
    </source>
</evidence>
<evidence type="ECO:0000256" key="4">
    <source>
        <dbReference type="ARBA" id="ARBA00022771"/>
    </source>
</evidence>
<evidence type="ECO:0000256" key="11">
    <source>
        <dbReference type="ARBA" id="ARBA00043231"/>
    </source>
</evidence>
<evidence type="ECO:0000256" key="5">
    <source>
        <dbReference type="ARBA" id="ARBA00022833"/>
    </source>
</evidence>
<keyword evidence="6 14" id="KW-1133">Transmembrane helix</keyword>
<keyword evidence="2 14" id="KW-0812">Transmembrane</keyword>
<evidence type="ECO:0000313" key="18">
    <source>
        <dbReference type="Proteomes" id="UP000479000"/>
    </source>
</evidence>
<dbReference type="OrthoDB" id="5817083at2759"/>
<dbReference type="PROSITE" id="PS50089">
    <property type="entry name" value="ZF_RING_2"/>
    <property type="match status" value="1"/>
</dbReference>
<keyword evidence="7 14" id="KW-0472">Membrane</keyword>
<evidence type="ECO:0000256" key="10">
    <source>
        <dbReference type="ARBA" id="ARBA00043185"/>
    </source>
</evidence>
<evidence type="ECO:0000256" key="13">
    <source>
        <dbReference type="SAM" id="MobiDB-lite"/>
    </source>
</evidence>
<dbReference type="SUPFAM" id="SSF57850">
    <property type="entry name" value="RING/U-box"/>
    <property type="match status" value="1"/>
</dbReference>
<comment type="subcellular location">
    <subcellularLocation>
        <location evidence="1">Membrane</location>
        <topology evidence="1">Multi-pass membrane protein</topology>
    </subcellularLocation>
</comment>
<feature type="compositionally biased region" description="Polar residues" evidence="13">
    <location>
        <begin position="10"/>
        <end position="35"/>
    </location>
</feature>
<evidence type="ECO:0000256" key="14">
    <source>
        <dbReference type="SAM" id="Phobius"/>
    </source>
</evidence>
<evidence type="ECO:0000256" key="6">
    <source>
        <dbReference type="ARBA" id="ARBA00022989"/>
    </source>
</evidence>
<evidence type="ECO:0000256" key="12">
    <source>
        <dbReference type="PROSITE-ProRule" id="PRU00175"/>
    </source>
</evidence>
<protein>
    <recommendedName>
        <fullName evidence="8">E3 ubiquitin-protein ligase MARCHF5</fullName>
    </recommendedName>
    <alternativeName>
        <fullName evidence="10">Membrane-associated RING finger protein 5</fullName>
    </alternativeName>
    <alternativeName>
        <fullName evidence="9">Membrane-associated RING-CH protein V</fullName>
    </alternativeName>
    <alternativeName>
        <fullName evidence="11">RING-type E3 ubiquitin transferase MARCHF5</fullName>
    </alternativeName>
</protein>
<name>A0A6H5HKV2_9HEMI</name>
<dbReference type="SMART" id="SM00744">
    <property type="entry name" value="RINGv"/>
    <property type="match status" value="1"/>
</dbReference>
<reference evidence="17 18" key="1">
    <citation type="submission" date="2020-02" db="EMBL/GenBank/DDBJ databases">
        <authorList>
            <person name="Ferguson B K."/>
        </authorList>
    </citation>
    <scope>NUCLEOTIDE SEQUENCE [LARGE SCALE GENOMIC DNA]</scope>
</reference>
<evidence type="ECO:0000256" key="2">
    <source>
        <dbReference type="ARBA" id="ARBA00022692"/>
    </source>
</evidence>
<dbReference type="CDD" id="cd16701">
    <property type="entry name" value="RING_CH-C4HC3_MARCH5"/>
    <property type="match status" value="1"/>
</dbReference>
<keyword evidence="5" id="KW-0862">Zinc</keyword>
<dbReference type="GO" id="GO:0016020">
    <property type="term" value="C:membrane"/>
    <property type="evidence" value="ECO:0007669"/>
    <property type="project" value="UniProtKB-SubCell"/>
</dbReference>
<dbReference type="Proteomes" id="UP000479000">
    <property type="component" value="Unassembled WGS sequence"/>
</dbReference>
<sequence length="323" mass="36316">MDEPEEPRQTEPQNEIPANSSRNLASGQPPLNLQEDNLPPRLVTSSTTSTLQCWICYATQEDDPRLSWIKPCKCRGGTKWVHQTCLQSWIDQKLREDRKKSVACPQCKTEYLIHLPAMGILVQLIDAVDNLFDHFSSLIVDCCVLASLYWSALTYGAMTVVYVGGHRSTDVVQSIHPTVVLMGLPLIPLATILVGSIEWEIHLGRILAAVLRPIPFVRRVVRNASDDSAVALVNRRISDRMSSTRKCITSLFLPAIAKLCGDLFYSSTSSVLRRFLAGGVTFIGVKTTITYYHKRQIRKKLTDLKVLDYTDQNRERFAANNQI</sequence>
<evidence type="ECO:0000256" key="3">
    <source>
        <dbReference type="ARBA" id="ARBA00022723"/>
    </source>
</evidence>
<feature type="domain" description="RING-type" evidence="15">
    <location>
        <begin position="53"/>
        <end position="108"/>
    </location>
</feature>
<feature type="transmembrane region" description="Helical" evidence="14">
    <location>
        <begin position="175"/>
        <end position="197"/>
    </location>
</feature>
<organism evidence="17 18">
    <name type="scientific">Nesidiocoris tenuis</name>
    <dbReference type="NCBI Taxonomy" id="355587"/>
    <lineage>
        <taxon>Eukaryota</taxon>
        <taxon>Metazoa</taxon>
        <taxon>Ecdysozoa</taxon>
        <taxon>Arthropoda</taxon>
        <taxon>Hexapoda</taxon>
        <taxon>Insecta</taxon>
        <taxon>Pterygota</taxon>
        <taxon>Neoptera</taxon>
        <taxon>Paraneoptera</taxon>
        <taxon>Hemiptera</taxon>
        <taxon>Heteroptera</taxon>
        <taxon>Panheteroptera</taxon>
        <taxon>Cimicomorpha</taxon>
        <taxon>Miridae</taxon>
        <taxon>Dicyphina</taxon>
        <taxon>Nesidiocoris</taxon>
    </lineage>
</organism>
<feature type="transmembrane region" description="Helical" evidence="14">
    <location>
        <begin position="138"/>
        <end position="163"/>
    </location>
</feature>
<evidence type="ECO:0000259" key="16">
    <source>
        <dbReference type="PROSITE" id="PS51292"/>
    </source>
</evidence>
<gene>
    <name evidence="17" type="ORF">NTEN_LOCUS19266</name>
</gene>
<dbReference type="Pfam" id="PF12906">
    <property type="entry name" value="RINGv"/>
    <property type="match status" value="1"/>
</dbReference>
<keyword evidence="4 12" id="KW-0863">Zinc-finger</keyword>
<dbReference type="AlphaFoldDB" id="A0A6H5HKV2"/>